<evidence type="ECO:0000256" key="1">
    <source>
        <dbReference type="SAM" id="MobiDB-lite"/>
    </source>
</evidence>
<dbReference type="Proteomes" id="UP000835052">
    <property type="component" value="Unassembled WGS sequence"/>
</dbReference>
<evidence type="ECO:0000313" key="2">
    <source>
        <dbReference type="EMBL" id="CAD6185055.1"/>
    </source>
</evidence>
<dbReference type="AlphaFoldDB" id="A0A8S1GNB4"/>
<gene>
    <name evidence="2" type="ORF">CAUJ_LOCUS974</name>
</gene>
<keyword evidence="3" id="KW-1185">Reference proteome</keyword>
<name>A0A8S1GNB4_9PELO</name>
<comment type="caution">
    <text evidence="2">The sequence shown here is derived from an EMBL/GenBank/DDBJ whole genome shotgun (WGS) entry which is preliminary data.</text>
</comment>
<evidence type="ECO:0000313" key="3">
    <source>
        <dbReference type="Proteomes" id="UP000835052"/>
    </source>
</evidence>
<accession>A0A8S1GNB4</accession>
<feature type="region of interest" description="Disordered" evidence="1">
    <location>
        <begin position="73"/>
        <end position="105"/>
    </location>
</feature>
<proteinExistence type="predicted"/>
<feature type="region of interest" description="Disordered" evidence="1">
    <location>
        <begin position="1"/>
        <end position="38"/>
    </location>
</feature>
<protein>
    <submittedName>
        <fullName evidence="2">Uncharacterized protein</fullName>
    </submittedName>
</protein>
<organism evidence="2 3">
    <name type="scientific">Caenorhabditis auriculariae</name>
    <dbReference type="NCBI Taxonomy" id="2777116"/>
    <lineage>
        <taxon>Eukaryota</taxon>
        <taxon>Metazoa</taxon>
        <taxon>Ecdysozoa</taxon>
        <taxon>Nematoda</taxon>
        <taxon>Chromadorea</taxon>
        <taxon>Rhabditida</taxon>
        <taxon>Rhabditina</taxon>
        <taxon>Rhabditomorpha</taxon>
        <taxon>Rhabditoidea</taxon>
        <taxon>Rhabditidae</taxon>
        <taxon>Peloderinae</taxon>
        <taxon>Caenorhabditis</taxon>
    </lineage>
</organism>
<sequence length="125" mass="14427">MPAKDGSTKKSNRGRSRGAKASEQQYYSDERRATDMDDFHSEAFMSNEIPMEIHDDLQQVPVQKDLSKLFHRSIRDGLEEADDSDEDDEPVPPRRSFRPKTDLEDERQCLVDIQLSWSGNRKVGK</sequence>
<feature type="compositionally biased region" description="Basic and acidic residues" evidence="1">
    <location>
        <begin position="28"/>
        <end position="38"/>
    </location>
</feature>
<reference evidence="2" key="1">
    <citation type="submission" date="2020-10" db="EMBL/GenBank/DDBJ databases">
        <authorList>
            <person name="Kikuchi T."/>
        </authorList>
    </citation>
    <scope>NUCLEOTIDE SEQUENCE</scope>
    <source>
        <strain evidence="2">NKZ352</strain>
    </source>
</reference>
<feature type="compositionally biased region" description="Acidic residues" evidence="1">
    <location>
        <begin position="79"/>
        <end position="90"/>
    </location>
</feature>
<dbReference type="EMBL" id="CAJGYM010000002">
    <property type="protein sequence ID" value="CAD6185055.1"/>
    <property type="molecule type" value="Genomic_DNA"/>
</dbReference>